<name>M1D6Y0_SOLTU</name>
<reference evidence="3" key="2">
    <citation type="submission" date="2015-06" db="UniProtKB">
        <authorList>
            <consortium name="EnsemblPlants"/>
        </authorList>
    </citation>
    <scope>IDENTIFICATION</scope>
    <source>
        <strain evidence="3">DM1-3 516 R44</strain>
    </source>
</reference>
<dbReference type="GO" id="GO:0004252">
    <property type="term" value="F:serine-type endopeptidase activity"/>
    <property type="evidence" value="ECO:0007669"/>
    <property type="project" value="InterPro"/>
</dbReference>
<dbReference type="GO" id="GO:0006508">
    <property type="term" value="P:proteolysis"/>
    <property type="evidence" value="ECO:0007669"/>
    <property type="project" value="InterPro"/>
</dbReference>
<dbReference type="Gene3D" id="3.40.50.200">
    <property type="entry name" value="Peptidase S8/S53 domain"/>
    <property type="match status" value="1"/>
</dbReference>
<dbReference type="PANTHER" id="PTHR10795">
    <property type="entry name" value="PROPROTEIN CONVERTASE SUBTILISIN/KEXIN"/>
    <property type="match status" value="1"/>
</dbReference>
<organism evidence="3 4">
    <name type="scientific">Solanum tuberosum</name>
    <name type="common">Potato</name>
    <dbReference type="NCBI Taxonomy" id="4113"/>
    <lineage>
        <taxon>Eukaryota</taxon>
        <taxon>Viridiplantae</taxon>
        <taxon>Streptophyta</taxon>
        <taxon>Embryophyta</taxon>
        <taxon>Tracheophyta</taxon>
        <taxon>Spermatophyta</taxon>
        <taxon>Magnoliopsida</taxon>
        <taxon>eudicotyledons</taxon>
        <taxon>Gunneridae</taxon>
        <taxon>Pentapetalae</taxon>
        <taxon>asterids</taxon>
        <taxon>lamiids</taxon>
        <taxon>Solanales</taxon>
        <taxon>Solanaceae</taxon>
        <taxon>Solanoideae</taxon>
        <taxon>Solaneae</taxon>
        <taxon>Solanum</taxon>
    </lineage>
</organism>
<keyword evidence="2" id="KW-0732">Signal</keyword>
<evidence type="ECO:0000313" key="3">
    <source>
        <dbReference type="EnsemblPlants" id="PGSC0003DMT400083477"/>
    </source>
</evidence>
<proteinExistence type="inferred from homology"/>
<evidence type="ECO:0000256" key="1">
    <source>
        <dbReference type="ARBA" id="ARBA00011073"/>
    </source>
</evidence>
<accession>M1D6Y0</accession>
<dbReference type="InterPro" id="IPR036852">
    <property type="entry name" value="Peptidase_S8/S53_dom_sf"/>
</dbReference>
<dbReference type="Proteomes" id="UP000011115">
    <property type="component" value="Unassembled WGS sequence"/>
</dbReference>
<sequence>MDQAIADGVDILTISYGWVRIPLYQDSIAIASFGAMMKGVLVSASTGNSGPEMSLLMDLRRPAPSTRIGFVRTK</sequence>
<reference evidence="4" key="1">
    <citation type="journal article" date="2011" name="Nature">
        <title>Genome sequence and analysis of the tuber crop potato.</title>
        <authorList>
            <consortium name="The Potato Genome Sequencing Consortium"/>
        </authorList>
    </citation>
    <scope>NUCLEOTIDE SEQUENCE [LARGE SCALE GENOMIC DNA]</scope>
    <source>
        <strain evidence="4">cv. DM1-3 516 R44</strain>
    </source>
</reference>
<dbReference type="PaxDb" id="4113-PGSC0003DMT400083477"/>
<dbReference type="InterPro" id="IPR045051">
    <property type="entry name" value="SBT"/>
</dbReference>
<protein>
    <submittedName>
        <fullName evidence="3">Subtilase</fullName>
    </submittedName>
</protein>
<evidence type="ECO:0000313" key="4">
    <source>
        <dbReference type="Proteomes" id="UP000011115"/>
    </source>
</evidence>
<dbReference type="Gramene" id="PGSC0003DMT400083477">
    <property type="protein sequence ID" value="PGSC0003DMT400083477"/>
    <property type="gene ID" value="PGSC0003DMG400033338"/>
</dbReference>
<keyword evidence="4" id="KW-1185">Reference proteome</keyword>
<evidence type="ECO:0000256" key="2">
    <source>
        <dbReference type="ARBA" id="ARBA00022729"/>
    </source>
</evidence>
<dbReference type="AlphaFoldDB" id="M1D6Y0"/>
<dbReference type="HOGENOM" id="CLU_2692577_0_0_1"/>
<dbReference type="SUPFAM" id="SSF52743">
    <property type="entry name" value="Subtilisin-like"/>
    <property type="match status" value="1"/>
</dbReference>
<comment type="similarity">
    <text evidence="1">Belongs to the peptidase S8 family.</text>
</comment>
<dbReference type="InParanoid" id="M1D6Y0"/>
<dbReference type="EnsemblPlants" id="PGSC0003DMT400083477">
    <property type="protein sequence ID" value="PGSC0003DMT400083477"/>
    <property type="gene ID" value="PGSC0003DMG400033338"/>
</dbReference>